<protein>
    <submittedName>
        <fullName evidence="1">RCG50760</fullName>
    </submittedName>
</protein>
<dbReference type="AlphaFoldDB" id="A6KC66"/>
<dbReference type="Proteomes" id="UP000234681">
    <property type="component" value="Chromosome 7"/>
</dbReference>
<gene>
    <name evidence="1" type="ORF">rCG_50760</name>
</gene>
<evidence type="ECO:0000313" key="1">
    <source>
        <dbReference type="EMBL" id="EDL87076.1"/>
    </source>
</evidence>
<dbReference type="EMBL" id="CH474035">
    <property type="protein sequence ID" value="EDL87076.1"/>
    <property type="molecule type" value="Genomic_DNA"/>
</dbReference>
<organism evidence="1 2">
    <name type="scientific">Rattus norvegicus</name>
    <name type="common">Rat</name>
    <dbReference type="NCBI Taxonomy" id="10116"/>
    <lineage>
        <taxon>Eukaryota</taxon>
        <taxon>Metazoa</taxon>
        <taxon>Chordata</taxon>
        <taxon>Craniata</taxon>
        <taxon>Vertebrata</taxon>
        <taxon>Euteleostomi</taxon>
        <taxon>Mammalia</taxon>
        <taxon>Eutheria</taxon>
        <taxon>Euarchontoglires</taxon>
        <taxon>Glires</taxon>
        <taxon>Rodentia</taxon>
        <taxon>Myomorpha</taxon>
        <taxon>Muroidea</taxon>
        <taxon>Muridae</taxon>
        <taxon>Murinae</taxon>
        <taxon>Rattus</taxon>
    </lineage>
</organism>
<proteinExistence type="predicted"/>
<evidence type="ECO:0000313" key="2">
    <source>
        <dbReference type="Proteomes" id="UP000234681"/>
    </source>
</evidence>
<name>A6KC66_RAT</name>
<reference evidence="1 2" key="1">
    <citation type="submission" date="2005-09" db="EMBL/GenBank/DDBJ databases">
        <authorList>
            <person name="Mural R.J."/>
            <person name="Li P.W."/>
            <person name="Adams M.D."/>
            <person name="Amanatides P.G."/>
            <person name="Baden-Tillson H."/>
            <person name="Barnstead M."/>
            <person name="Chin S.H."/>
            <person name="Dew I."/>
            <person name="Evans C.A."/>
            <person name="Ferriera S."/>
            <person name="Flanigan M."/>
            <person name="Fosler C."/>
            <person name="Glodek A."/>
            <person name="Gu Z."/>
            <person name="Holt R.A."/>
            <person name="Jennings D."/>
            <person name="Kraft C.L."/>
            <person name="Lu F."/>
            <person name="Nguyen T."/>
            <person name="Nusskern D.R."/>
            <person name="Pfannkoch C.M."/>
            <person name="Sitter C."/>
            <person name="Sutton G.G."/>
            <person name="Venter J.C."/>
            <person name="Wang Z."/>
            <person name="Woodage T."/>
            <person name="Zheng X.H."/>
            <person name="Zhong F."/>
        </authorList>
    </citation>
    <scope>NUCLEOTIDE SEQUENCE [LARGE SCALE GENOMIC DNA]</scope>
    <source>
        <strain>BN</strain>
        <strain evidence="2">Sprague-Dawley</strain>
    </source>
</reference>
<accession>A6KC66</accession>
<sequence>MASLQQTPCTLTLNCWIPLLHPRPTQCPPQRVLNPMVKTGPPAQTTLPGAALPQTACHLCFWGQQFSDSKSSRATR</sequence>